<reference evidence="2 3" key="1">
    <citation type="submission" date="2015-02" db="EMBL/GenBank/DDBJ databases">
        <title>Two Pseudomonas sp. nov. isolated from raw milk.</title>
        <authorList>
            <person name="Wenning M."/>
            <person name="von Neubeck M."/>
            <person name="Huptas C."/>
            <person name="Scherer S."/>
        </authorList>
    </citation>
    <scope>NUCLEOTIDE SEQUENCE [LARGE SCALE GENOMIC DNA]</scope>
    <source>
        <strain evidence="2 3">DSM 14937</strain>
    </source>
</reference>
<keyword evidence="1" id="KW-0812">Transmembrane</keyword>
<organism evidence="2 3">
    <name type="scientific">Pseudomonas trivialis</name>
    <dbReference type="NCBI Taxonomy" id="200450"/>
    <lineage>
        <taxon>Bacteria</taxon>
        <taxon>Pseudomonadati</taxon>
        <taxon>Pseudomonadota</taxon>
        <taxon>Gammaproteobacteria</taxon>
        <taxon>Pseudomonadales</taxon>
        <taxon>Pseudomonadaceae</taxon>
        <taxon>Pseudomonas</taxon>
    </lineage>
</organism>
<protein>
    <submittedName>
        <fullName evidence="2">Uncharacterized protein</fullName>
    </submittedName>
</protein>
<accession>A0A0R2ZDM7</accession>
<proteinExistence type="predicted"/>
<evidence type="ECO:0000256" key="1">
    <source>
        <dbReference type="SAM" id="Phobius"/>
    </source>
</evidence>
<dbReference type="EMBL" id="JYLK01000014">
    <property type="protein sequence ID" value="KRP58537.1"/>
    <property type="molecule type" value="Genomic_DNA"/>
</dbReference>
<sequence>MLKSVNKPLLFIFLYEKNSGLVGVLSNSESFFSLFVFFEAMICSLSASLQFSMQYVNSKPRRMARSSFFIFQIS</sequence>
<dbReference type="Proteomes" id="UP000052019">
    <property type="component" value="Unassembled WGS sequence"/>
</dbReference>
<feature type="transmembrane region" description="Helical" evidence="1">
    <location>
        <begin position="31"/>
        <end position="53"/>
    </location>
</feature>
<evidence type="ECO:0000313" key="3">
    <source>
        <dbReference type="Proteomes" id="UP000052019"/>
    </source>
</evidence>
<keyword evidence="1" id="KW-1133">Transmembrane helix</keyword>
<name>A0A0R2ZDM7_9PSED</name>
<keyword evidence="1" id="KW-0472">Membrane</keyword>
<evidence type="ECO:0000313" key="2">
    <source>
        <dbReference type="EMBL" id="KRP58537.1"/>
    </source>
</evidence>
<gene>
    <name evidence="2" type="ORF">TU79_18800</name>
</gene>
<comment type="caution">
    <text evidence="2">The sequence shown here is derived from an EMBL/GenBank/DDBJ whole genome shotgun (WGS) entry which is preliminary data.</text>
</comment>
<dbReference type="AlphaFoldDB" id="A0A0R2ZDM7"/>